<evidence type="ECO:0000313" key="1">
    <source>
        <dbReference type="EMBL" id="SFO83024.1"/>
    </source>
</evidence>
<dbReference type="Pfam" id="PF05068">
    <property type="entry name" value="MtlR"/>
    <property type="match status" value="1"/>
</dbReference>
<sequence>MSQSTTSFKRIRKADEKTERERKLPYLNMMFKDKMPAPIDEADILERLNAAPSVRGFFITAVDVFSEAIDALVQRIFRKDDFAVKSVVGPLLEDSGPLGDLSVRLKLLFGLGVLPSELFEDINDVIKLRNELNNDMEEYSFTDPFILNAIKNLHLVNKMGMVRLDIQEPDDDVDVMFYQLQLKRQQQMIASGLSLAIVEICNELNRESPF</sequence>
<accession>A0A1I5KD89</accession>
<dbReference type="Gene3D" id="1.20.120.330">
    <property type="entry name" value="Nucleotidyltransferases domain 2"/>
    <property type="match status" value="1"/>
</dbReference>
<dbReference type="AlphaFoldDB" id="A0A1I5KD89"/>
<dbReference type="PANTHER" id="PTHR37941">
    <property type="entry name" value="FUMARASE E-RELATED"/>
    <property type="match status" value="1"/>
</dbReference>
<dbReference type="STRING" id="1121869.SAMN03084138_00591"/>
<dbReference type="PANTHER" id="PTHR37941:SF1">
    <property type="entry name" value="FUMARASE E-RELATED"/>
    <property type="match status" value="1"/>
</dbReference>
<name>A0A1I5KD89_9GAMM</name>
<dbReference type="SUPFAM" id="SSF158668">
    <property type="entry name" value="MtlR-like"/>
    <property type="match status" value="1"/>
</dbReference>
<evidence type="ECO:0000313" key="2">
    <source>
        <dbReference type="Proteomes" id="UP000182692"/>
    </source>
</evidence>
<protein>
    <submittedName>
        <fullName evidence="1">Mannitol operon repressor</fullName>
    </submittedName>
</protein>
<reference evidence="1 2" key="1">
    <citation type="submission" date="2016-10" db="EMBL/GenBank/DDBJ databases">
        <authorList>
            <person name="de Groot N.N."/>
        </authorList>
    </citation>
    <scope>NUCLEOTIDE SEQUENCE [LARGE SCALE GENOMIC DNA]</scope>
    <source>
        <strain evidence="1 2">DSM 15893</strain>
    </source>
</reference>
<dbReference type="InterPro" id="IPR038026">
    <property type="entry name" value="MtlR-like_sf"/>
</dbReference>
<dbReference type="GO" id="GO:0045892">
    <property type="term" value="P:negative regulation of DNA-templated transcription"/>
    <property type="evidence" value="ECO:0007669"/>
    <property type="project" value="TreeGrafter"/>
</dbReference>
<dbReference type="Proteomes" id="UP000182692">
    <property type="component" value="Unassembled WGS sequence"/>
</dbReference>
<dbReference type="NCBIfam" id="NF008234">
    <property type="entry name" value="PRK11001.1"/>
    <property type="match status" value="1"/>
</dbReference>
<dbReference type="EMBL" id="FOWR01000003">
    <property type="protein sequence ID" value="SFO83024.1"/>
    <property type="molecule type" value="Genomic_DNA"/>
</dbReference>
<organism evidence="1 2">
    <name type="scientific">Enterovibrio norvegicus DSM 15893</name>
    <dbReference type="NCBI Taxonomy" id="1121869"/>
    <lineage>
        <taxon>Bacteria</taxon>
        <taxon>Pseudomonadati</taxon>
        <taxon>Pseudomonadota</taxon>
        <taxon>Gammaproteobacteria</taxon>
        <taxon>Vibrionales</taxon>
        <taxon>Vibrionaceae</taxon>
        <taxon>Enterovibrio</taxon>
    </lineage>
</organism>
<dbReference type="InterPro" id="IPR007761">
    <property type="entry name" value="MtlR-like"/>
</dbReference>
<proteinExistence type="predicted"/>
<gene>
    <name evidence="1" type="ORF">SAMN03084138_00591</name>
</gene>